<proteinExistence type="predicted"/>
<evidence type="ECO:0000313" key="1">
    <source>
        <dbReference type="EMBL" id="NLR91920.1"/>
    </source>
</evidence>
<comment type="caution">
    <text evidence="1">The sequence shown here is derived from an EMBL/GenBank/DDBJ whole genome shotgun (WGS) entry which is preliminary data.</text>
</comment>
<protein>
    <submittedName>
        <fullName evidence="1">Uncharacterized protein</fullName>
    </submittedName>
</protein>
<dbReference type="Proteomes" id="UP000585050">
    <property type="component" value="Unassembled WGS sequence"/>
</dbReference>
<name>A0A7X8SKH1_9BACT</name>
<dbReference type="EMBL" id="JABAIL010000003">
    <property type="protein sequence ID" value="NLR91920.1"/>
    <property type="molecule type" value="Genomic_DNA"/>
</dbReference>
<dbReference type="RefSeq" id="WP_168882631.1">
    <property type="nucleotide sequence ID" value="NZ_JABAIL010000003.1"/>
</dbReference>
<sequence>MPTITQAQTPQIEKIKAAQHVYMWGEGMGITTDEADQQALRTLISQISLSVESQFSTQSCYGTGSELKENVSSVVNTYSSATLNNAERIVFGEEPDAKVFRYIKREDVAKVFTNRYNKIKEFAHFGDKYLEELKIADAVRYYYWGMILTRSHPDANELTYKSEIDYQERNLMTYFPKQLDDIFEDIDFKTKEIELEEDHKIVHLGVYYKDQEVQNLDYTYWDGRDWSSIVSAKDGRGILEFMGPMAESKENSKIKIEYMCKKEAKMDREVEDVLSKVKGIPFKSAYQPIEFNKKQKVEVVKKPGSPTTNTTKDLKFSDVVASEDYQNIVEKAIKLSQNHDFTSLSEICTPQGKDFLERLFSYGSVSILPSDDVTTFKVGDVTEVRAVPMSFSFRNNRKFIEDVVFGFDVNGKIDHVNFALSKIAYEDILSKKNWPKEEKQLIIHFMEQYKTAYALKRLDYISSIFSDDALIIVGNIVKKSNGPESRFGDHTVVKYNKQTKAEYIGKLKYQFQRKEFINLKFEDSTIKKAGYDKPIYGIQIKQHYFSNNYGDKGYLFLMVDLTSIKEPMIHVRTWQPEKNANGEVFGLADF</sequence>
<dbReference type="Gene3D" id="3.10.28.20">
    <property type="entry name" value="Acetamidase/Formamidase-like domains"/>
    <property type="match status" value="1"/>
</dbReference>
<accession>A0A7X8SKH1</accession>
<reference evidence="1 2" key="1">
    <citation type="submission" date="2020-04" db="EMBL/GenBank/DDBJ databases">
        <title>Flammeovirga sp. SR4, a novel species isolated from seawater.</title>
        <authorList>
            <person name="Wang X."/>
        </authorList>
    </citation>
    <scope>NUCLEOTIDE SEQUENCE [LARGE SCALE GENOMIC DNA]</scope>
    <source>
        <strain evidence="1 2">SR4</strain>
    </source>
</reference>
<dbReference type="AlphaFoldDB" id="A0A7X8SKH1"/>
<keyword evidence="2" id="KW-1185">Reference proteome</keyword>
<evidence type="ECO:0000313" key="2">
    <source>
        <dbReference type="Proteomes" id="UP000585050"/>
    </source>
</evidence>
<organism evidence="1 2">
    <name type="scientific">Flammeovirga agarivorans</name>
    <dbReference type="NCBI Taxonomy" id="2726742"/>
    <lineage>
        <taxon>Bacteria</taxon>
        <taxon>Pseudomonadati</taxon>
        <taxon>Bacteroidota</taxon>
        <taxon>Cytophagia</taxon>
        <taxon>Cytophagales</taxon>
        <taxon>Flammeovirgaceae</taxon>
        <taxon>Flammeovirga</taxon>
    </lineage>
</organism>
<gene>
    <name evidence="1" type="ORF">HGP29_11915</name>
</gene>